<feature type="domain" description="GFO/IDH/MocA-like oxidoreductase" evidence="2">
    <location>
        <begin position="125"/>
        <end position="244"/>
    </location>
</feature>
<organism evidence="3 4">
    <name type="scientific">Enterococcus aquimarinus</name>
    <dbReference type="NCBI Taxonomy" id="328396"/>
    <lineage>
        <taxon>Bacteria</taxon>
        <taxon>Bacillati</taxon>
        <taxon>Bacillota</taxon>
        <taxon>Bacilli</taxon>
        <taxon>Lactobacillales</taxon>
        <taxon>Enterococcaceae</taxon>
        <taxon>Enterococcus</taxon>
    </lineage>
</organism>
<dbReference type="Pfam" id="PF22725">
    <property type="entry name" value="GFO_IDH_MocA_C3"/>
    <property type="match status" value="1"/>
</dbReference>
<sequence length="331" mass="36550">MKYALLTDWHVHTEGFLSKIPTDDCLYVWDFNRARGEQAAKKYNARYEENLEKVLADPAVEAVVIEAPTTMHTELILAAIAHGKHLFVDKPLAPTMTEALEIKAALEASSCRFVLSLESFISGSYRFVKDQIEAGTIGDVVSVYFRRAHGGVLHDWLPADWYDETQMGGVTLDLGCHGLAMLPYLCGKPTKVNAVMTQFGEKGMENNSTTVVSFENNAIGTAYTSFMTTVGENFLEVIGQHGSIQVFGNPDSPTGESIWIQSDLVEAYHEKTVIDGKTLAQQPYPIEVFSALVDDPTLPSVKEYDIDAAVELTWLIEQAYRSANEASINKA</sequence>
<dbReference type="InterPro" id="IPR051450">
    <property type="entry name" value="Gfo/Idh/MocA_Oxidoreductases"/>
</dbReference>
<dbReference type="OrthoDB" id="9815825at2"/>
<proteinExistence type="predicted"/>
<dbReference type="GO" id="GO:0000166">
    <property type="term" value="F:nucleotide binding"/>
    <property type="evidence" value="ECO:0007669"/>
    <property type="project" value="InterPro"/>
</dbReference>
<dbReference type="Proteomes" id="UP000182149">
    <property type="component" value="Unassembled WGS sequence"/>
</dbReference>
<dbReference type="InterPro" id="IPR055170">
    <property type="entry name" value="GFO_IDH_MocA-like_dom"/>
</dbReference>
<evidence type="ECO:0000313" key="3">
    <source>
        <dbReference type="EMBL" id="OJG11908.1"/>
    </source>
</evidence>
<dbReference type="EMBL" id="JXKD01000002">
    <property type="protein sequence ID" value="OJG11908.1"/>
    <property type="molecule type" value="Genomic_DNA"/>
</dbReference>
<gene>
    <name evidence="3" type="ORF">RU93_GL001141</name>
</gene>
<dbReference type="InterPro" id="IPR000683">
    <property type="entry name" value="Gfo/Idh/MocA-like_OxRdtase_N"/>
</dbReference>
<protein>
    <recommendedName>
        <fullName evidence="5">Oxidoreductase</fullName>
    </recommendedName>
</protein>
<dbReference type="STRING" id="328396.RU93_GL001141"/>
<dbReference type="SUPFAM" id="SSF51735">
    <property type="entry name" value="NAD(P)-binding Rossmann-fold domains"/>
    <property type="match status" value="1"/>
</dbReference>
<keyword evidence="4" id="KW-1185">Reference proteome</keyword>
<dbReference type="Gene3D" id="3.40.50.720">
    <property type="entry name" value="NAD(P)-binding Rossmann-like Domain"/>
    <property type="match status" value="1"/>
</dbReference>
<dbReference type="PANTHER" id="PTHR43377">
    <property type="entry name" value="BILIVERDIN REDUCTASE A"/>
    <property type="match status" value="1"/>
</dbReference>
<evidence type="ECO:0000259" key="1">
    <source>
        <dbReference type="Pfam" id="PF01408"/>
    </source>
</evidence>
<feature type="domain" description="Gfo/Idh/MocA-like oxidoreductase N-terminal" evidence="1">
    <location>
        <begin position="25"/>
        <end position="113"/>
    </location>
</feature>
<dbReference type="InterPro" id="IPR036291">
    <property type="entry name" value="NAD(P)-bd_dom_sf"/>
</dbReference>
<dbReference type="PANTHER" id="PTHR43377:SF1">
    <property type="entry name" value="BILIVERDIN REDUCTASE A"/>
    <property type="match status" value="1"/>
</dbReference>
<dbReference type="Pfam" id="PF01408">
    <property type="entry name" value="GFO_IDH_MocA"/>
    <property type="match status" value="1"/>
</dbReference>
<evidence type="ECO:0000259" key="2">
    <source>
        <dbReference type="Pfam" id="PF22725"/>
    </source>
</evidence>
<dbReference type="AlphaFoldDB" id="A0A1L8QWM1"/>
<dbReference type="Gene3D" id="3.30.360.10">
    <property type="entry name" value="Dihydrodipicolinate Reductase, domain 2"/>
    <property type="match status" value="1"/>
</dbReference>
<name>A0A1L8QWM1_9ENTE</name>
<dbReference type="SUPFAM" id="SSF55347">
    <property type="entry name" value="Glyceraldehyde-3-phosphate dehydrogenase-like, C-terminal domain"/>
    <property type="match status" value="1"/>
</dbReference>
<evidence type="ECO:0008006" key="5">
    <source>
        <dbReference type="Google" id="ProtNLM"/>
    </source>
</evidence>
<accession>A0A1L8QWM1</accession>
<evidence type="ECO:0000313" key="4">
    <source>
        <dbReference type="Proteomes" id="UP000182149"/>
    </source>
</evidence>
<reference evidence="3 4" key="1">
    <citation type="submission" date="2014-12" db="EMBL/GenBank/DDBJ databases">
        <title>Draft genome sequences of 29 type strains of Enterococci.</title>
        <authorList>
            <person name="Zhong Z."/>
            <person name="Sun Z."/>
            <person name="Liu W."/>
            <person name="Zhang W."/>
            <person name="Zhang H."/>
        </authorList>
    </citation>
    <scope>NUCLEOTIDE SEQUENCE [LARGE SCALE GENOMIC DNA]</scope>
    <source>
        <strain evidence="3 4">DSM 17690</strain>
    </source>
</reference>
<comment type="caution">
    <text evidence="3">The sequence shown here is derived from an EMBL/GenBank/DDBJ whole genome shotgun (WGS) entry which is preliminary data.</text>
</comment>
<dbReference type="RefSeq" id="WP_071874076.1">
    <property type="nucleotide sequence ID" value="NZ_JBHSHF010000012.1"/>
</dbReference>